<evidence type="ECO:0000256" key="7">
    <source>
        <dbReference type="SAM" id="Phobius"/>
    </source>
</evidence>
<accession>A0AAP0LVF5</accession>
<dbReference type="Proteomes" id="UP001428341">
    <property type="component" value="Unassembled WGS sequence"/>
</dbReference>
<dbReference type="InterPro" id="IPR000537">
    <property type="entry name" value="UbiA_prenyltransferase"/>
</dbReference>
<gene>
    <name evidence="8" type="ORF">WN944_019424</name>
</gene>
<keyword evidence="6 7" id="KW-0472">Membrane</keyword>
<keyword evidence="9" id="KW-1185">Reference proteome</keyword>
<comment type="caution">
    <text evidence="8">The sequence shown here is derived from an EMBL/GenBank/DDBJ whole genome shotgun (WGS) entry which is preliminary data.</text>
</comment>
<feature type="transmembrane region" description="Helical" evidence="7">
    <location>
        <begin position="116"/>
        <end position="145"/>
    </location>
</feature>
<feature type="transmembrane region" description="Helical" evidence="7">
    <location>
        <begin position="415"/>
        <end position="436"/>
    </location>
</feature>
<evidence type="ECO:0000313" key="8">
    <source>
        <dbReference type="EMBL" id="KAK9188025.1"/>
    </source>
</evidence>
<comment type="similarity">
    <text evidence="2">Belongs to the UbiA prenyltransferase family.</text>
</comment>
<feature type="transmembrane region" description="Helical" evidence="7">
    <location>
        <begin position="388"/>
        <end position="409"/>
    </location>
</feature>
<dbReference type="EMBL" id="JBCGBO010000007">
    <property type="protein sequence ID" value="KAK9188025.1"/>
    <property type="molecule type" value="Genomic_DNA"/>
</dbReference>
<feature type="transmembrane region" description="Helical" evidence="7">
    <location>
        <begin position="157"/>
        <end position="177"/>
    </location>
</feature>
<protein>
    <submittedName>
        <fullName evidence="8">Uncharacterized protein</fullName>
    </submittedName>
</protein>
<name>A0AAP0LVF5_9ROSI</name>
<evidence type="ECO:0000313" key="9">
    <source>
        <dbReference type="Proteomes" id="UP001428341"/>
    </source>
</evidence>
<dbReference type="AlphaFoldDB" id="A0AAP0LVF5"/>
<sequence length="492" mass="55026">MKIKERKISFKRIEPWIPQARTATKRGFLDRTSSSQTRAVLAASGSASNSSTLRHREQFRQPQQFPANRKYVLGRPMEVTKPLMFASAFITFISLAIAFVKVLWLSVYMLSITYGAAVLVGASSSFLLSKLATIIGHATLLLFLWHRARNVDLSNNASIFSFYMFIWQAIILCRIPPYSFCTLRVNEELDVQAVGCVKTYQPPVTHIHGVLNRNQRKKYAIKCSENSFYPTNRITERNDVVCKPFNNNDRVTAVKLQDGNASKSQDGDESPKNVFLKNLNALYRFMYPYAFFGVLIATTSNSLLPVEKLADLTPTFFIGLLKPLVTSVLMNIYVPAVNQVTDVEIDKVNKPYMPLASGEFSMETGIAITWISALMSLASAIMLRSPPLVLGVILWLFIATAYSAQLPFLRWKGNSFLAAVCVVFTCGLLPQVPFFFHVQKSYAKSPQQVVSELDPSSRNVVVEQLRCVGRKDRSPAVVSSEGGIVELLLECN</sequence>
<evidence type="ECO:0000256" key="2">
    <source>
        <dbReference type="ARBA" id="ARBA00005985"/>
    </source>
</evidence>
<dbReference type="GO" id="GO:0031969">
    <property type="term" value="C:chloroplast membrane"/>
    <property type="evidence" value="ECO:0007669"/>
    <property type="project" value="UniProtKB-SubCell"/>
</dbReference>
<feature type="transmembrane region" description="Helical" evidence="7">
    <location>
        <begin position="360"/>
        <end position="381"/>
    </location>
</feature>
<evidence type="ECO:0000256" key="1">
    <source>
        <dbReference type="ARBA" id="ARBA00004508"/>
    </source>
</evidence>
<dbReference type="InterPro" id="IPR044878">
    <property type="entry name" value="UbiA_sf"/>
</dbReference>
<dbReference type="GO" id="GO:0016765">
    <property type="term" value="F:transferase activity, transferring alkyl or aryl (other than methyl) groups"/>
    <property type="evidence" value="ECO:0007669"/>
    <property type="project" value="InterPro"/>
</dbReference>
<dbReference type="Pfam" id="PF01040">
    <property type="entry name" value="UbiA"/>
    <property type="match status" value="1"/>
</dbReference>
<feature type="transmembrane region" description="Helical" evidence="7">
    <location>
        <begin position="316"/>
        <end position="334"/>
    </location>
</feature>
<feature type="transmembrane region" description="Helical" evidence="7">
    <location>
        <begin position="285"/>
        <end position="304"/>
    </location>
</feature>
<comment type="subcellular location">
    <subcellularLocation>
        <location evidence="1">Plastid</location>
        <location evidence="1">Chloroplast membrane</location>
        <topology evidence="1">Multi-pass membrane protein</topology>
    </subcellularLocation>
</comment>
<evidence type="ECO:0000256" key="6">
    <source>
        <dbReference type="ARBA" id="ARBA00023136"/>
    </source>
</evidence>
<dbReference type="PANTHER" id="PTHR43009">
    <property type="entry name" value="HOMOGENTISATE SOLANESYLTRANSFERASE, CHLOROPLASTIC"/>
    <property type="match status" value="1"/>
</dbReference>
<reference evidence="8 9" key="1">
    <citation type="submission" date="2024-05" db="EMBL/GenBank/DDBJ databases">
        <title>Haplotype-resolved chromosome-level genome assembly of Huyou (Citrus changshanensis).</title>
        <authorList>
            <person name="Miao C."/>
            <person name="Chen W."/>
            <person name="Wu Y."/>
            <person name="Wang L."/>
            <person name="Zhao S."/>
            <person name="Grierson D."/>
            <person name="Xu C."/>
            <person name="Chen K."/>
        </authorList>
    </citation>
    <scope>NUCLEOTIDE SEQUENCE [LARGE SCALE GENOMIC DNA]</scope>
    <source>
        <strain evidence="8">01-14</strain>
        <tissue evidence="8">Leaf</tissue>
    </source>
</reference>
<keyword evidence="5 7" id="KW-1133">Transmembrane helix</keyword>
<evidence type="ECO:0000256" key="4">
    <source>
        <dbReference type="ARBA" id="ARBA00022692"/>
    </source>
</evidence>
<keyword evidence="3" id="KW-0808">Transferase</keyword>
<dbReference type="Gene3D" id="1.10.357.140">
    <property type="entry name" value="UbiA prenyltransferase"/>
    <property type="match status" value="1"/>
</dbReference>
<feature type="transmembrane region" description="Helical" evidence="7">
    <location>
        <begin position="83"/>
        <end position="104"/>
    </location>
</feature>
<proteinExistence type="inferred from homology"/>
<dbReference type="PANTHER" id="PTHR43009:SF7">
    <property type="entry name" value="HOMOGENTISATE GERANYLGERANYLTRANSFERASE, CHLOROPLASTIC"/>
    <property type="match status" value="1"/>
</dbReference>
<organism evidence="8 9">
    <name type="scientific">Citrus x changshan-huyou</name>
    <dbReference type="NCBI Taxonomy" id="2935761"/>
    <lineage>
        <taxon>Eukaryota</taxon>
        <taxon>Viridiplantae</taxon>
        <taxon>Streptophyta</taxon>
        <taxon>Embryophyta</taxon>
        <taxon>Tracheophyta</taxon>
        <taxon>Spermatophyta</taxon>
        <taxon>Magnoliopsida</taxon>
        <taxon>eudicotyledons</taxon>
        <taxon>Gunneridae</taxon>
        <taxon>Pentapetalae</taxon>
        <taxon>rosids</taxon>
        <taxon>malvids</taxon>
        <taxon>Sapindales</taxon>
        <taxon>Rutaceae</taxon>
        <taxon>Aurantioideae</taxon>
        <taxon>Citrus</taxon>
    </lineage>
</organism>
<evidence type="ECO:0000256" key="5">
    <source>
        <dbReference type="ARBA" id="ARBA00022989"/>
    </source>
</evidence>
<evidence type="ECO:0000256" key="3">
    <source>
        <dbReference type="ARBA" id="ARBA00022679"/>
    </source>
</evidence>
<keyword evidence="4 7" id="KW-0812">Transmembrane</keyword>